<evidence type="ECO:0000256" key="3">
    <source>
        <dbReference type="ARBA" id="ARBA00022781"/>
    </source>
</evidence>
<evidence type="ECO:0000313" key="10">
    <source>
        <dbReference type="Proteomes" id="UP000298246"/>
    </source>
</evidence>
<keyword evidence="4 8" id="KW-0406">Ion transport</keyword>
<comment type="caution">
    <text evidence="9">The sequence shown here is derived from an EMBL/GenBank/DDBJ whole genome shotgun (WGS) entry which is preliminary data.</text>
</comment>
<evidence type="ECO:0000256" key="2">
    <source>
        <dbReference type="ARBA" id="ARBA00022448"/>
    </source>
</evidence>
<dbReference type="HAMAP" id="MF_01416">
    <property type="entry name" value="ATP_synth_delta_bact"/>
    <property type="match status" value="1"/>
</dbReference>
<sequence length="182" mass="19869">MSDIVVAKRYARALFEVAQERNIVSQVEEELKSVVSAIRDNADLQKFLNHPSIGASVKTDLLKQIFEGKVAEPVWNTLRILIDRGREAIIQALVTDYEKIANEALGQATATVYTPTALSDAQLADIAAHFSKITGKTIRTSVVIEPSLLGGIQVRIGDRLYDGSLAGRLNRLAKSLNQAQAL</sequence>
<dbReference type="Proteomes" id="UP000298246">
    <property type="component" value="Unassembled WGS sequence"/>
</dbReference>
<dbReference type="GO" id="GO:0046933">
    <property type="term" value="F:proton-transporting ATP synthase activity, rotational mechanism"/>
    <property type="evidence" value="ECO:0007669"/>
    <property type="project" value="UniProtKB-UniRule"/>
</dbReference>
<dbReference type="NCBIfam" id="TIGR01145">
    <property type="entry name" value="ATP_synt_delta"/>
    <property type="match status" value="1"/>
</dbReference>
<dbReference type="InterPro" id="IPR020781">
    <property type="entry name" value="ATPase_OSCP/d_CS"/>
</dbReference>
<dbReference type="GO" id="GO:0005886">
    <property type="term" value="C:plasma membrane"/>
    <property type="evidence" value="ECO:0007669"/>
    <property type="project" value="UniProtKB-SubCell"/>
</dbReference>
<dbReference type="Pfam" id="PF00213">
    <property type="entry name" value="OSCP"/>
    <property type="match status" value="1"/>
</dbReference>
<evidence type="ECO:0000313" key="9">
    <source>
        <dbReference type="EMBL" id="TFE88888.1"/>
    </source>
</evidence>
<dbReference type="InterPro" id="IPR000711">
    <property type="entry name" value="ATPase_OSCP/dsu"/>
</dbReference>
<evidence type="ECO:0000256" key="8">
    <source>
        <dbReference type="HAMAP-Rule" id="MF_01416"/>
    </source>
</evidence>
<dbReference type="PRINTS" id="PR00125">
    <property type="entry name" value="ATPASEDELTA"/>
</dbReference>
<dbReference type="RefSeq" id="WP_134751625.1">
    <property type="nucleotide sequence ID" value="NZ_MYFO02000011.1"/>
</dbReference>
<evidence type="ECO:0000256" key="4">
    <source>
        <dbReference type="ARBA" id="ARBA00023065"/>
    </source>
</evidence>
<keyword evidence="2 8" id="KW-0813">Transport</keyword>
<keyword evidence="6 8" id="KW-0139">CF(1)</keyword>
<dbReference type="SUPFAM" id="SSF47928">
    <property type="entry name" value="N-terminal domain of the delta subunit of the F1F0-ATP synthase"/>
    <property type="match status" value="1"/>
</dbReference>
<comment type="function">
    <text evidence="8">F(1)F(0) ATP synthase produces ATP from ADP in the presence of a proton or sodium gradient. F-type ATPases consist of two structural domains, F(1) containing the extramembraneous catalytic core and F(0) containing the membrane proton channel, linked together by a central stalk and a peripheral stalk. During catalysis, ATP synthesis in the catalytic domain of F(1) is coupled via a rotary mechanism of the central stalk subunits to proton translocation.</text>
</comment>
<keyword evidence="3 8" id="KW-0375">Hydrogen ion transport</keyword>
<keyword evidence="10" id="KW-1185">Reference proteome</keyword>
<dbReference type="GO" id="GO:0045259">
    <property type="term" value="C:proton-transporting ATP synthase complex"/>
    <property type="evidence" value="ECO:0007669"/>
    <property type="project" value="UniProtKB-KW"/>
</dbReference>
<protein>
    <recommendedName>
        <fullName evidence="8">ATP synthase subunit delta</fullName>
    </recommendedName>
    <alternativeName>
        <fullName evidence="8">ATP synthase F(1) sector subunit delta</fullName>
    </alternativeName>
    <alternativeName>
        <fullName evidence="8">F-type ATPase subunit delta</fullName>
        <shortName evidence="8">F-ATPase subunit delta</shortName>
    </alternativeName>
</protein>
<evidence type="ECO:0000256" key="1">
    <source>
        <dbReference type="ARBA" id="ARBA00004370"/>
    </source>
</evidence>
<reference evidence="9 10" key="1">
    <citation type="submission" date="2017-03" db="EMBL/GenBank/DDBJ databases">
        <title>Isolation of Levoglucosan Utilizing Bacteria.</title>
        <authorList>
            <person name="Arya A.S."/>
        </authorList>
    </citation>
    <scope>NUCLEOTIDE SEQUENCE [LARGE SCALE GENOMIC DNA]</scope>
    <source>
        <strain evidence="9 10">MEC069</strain>
    </source>
</reference>
<dbReference type="NCBIfam" id="NF004403">
    <property type="entry name" value="PRK05758.2-4"/>
    <property type="match status" value="1"/>
</dbReference>
<dbReference type="EMBL" id="MYFO01000008">
    <property type="protein sequence ID" value="TFE88888.1"/>
    <property type="molecule type" value="Genomic_DNA"/>
</dbReference>
<dbReference type="PROSITE" id="PS00389">
    <property type="entry name" value="ATPASE_DELTA"/>
    <property type="match status" value="1"/>
</dbReference>
<dbReference type="PANTHER" id="PTHR11910">
    <property type="entry name" value="ATP SYNTHASE DELTA CHAIN"/>
    <property type="match status" value="1"/>
</dbReference>
<comment type="subcellular location">
    <subcellularLocation>
        <location evidence="8">Cell membrane</location>
        <topology evidence="8">Peripheral membrane protein</topology>
    </subcellularLocation>
    <subcellularLocation>
        <location evidence="1">Membrane</location>
    </subcellularLocation>
</comment>
<comment type="function">
    <text evidence="8">This protein is part of the stalk that links CF(0) to CF(1). It either transmits conformational changes from CF(0) to CF(1) or is implicated in proton conduction.</text>
</comment>
<keyword evidence="8" id="KW-1003">Cell membrane</keyword>
<name>A0A4Y8Q6K7_9BACL</name>
<dbReference type="Gene3D" id="1.10.520.20">
    <property type="entry name" value="N-terminal domain of the delta subunit of the F1F0-ATP synthase"/>
    <property type="match status" value="1"/>
</dbReference>
<accession>A0A4Y8Q6K7</accession>
<dbReference type="OrthoDB" id="9802471at2"/>
<evidence type="ECO:0000256" key="7">
    <source>
        <dbReference type="ARBA" id="ARBA00023310"/>
    </source>
</evidence>
<dbReference type="InterPro" id="IPR026015">
    <property type="entry name" value="ATP_synth_OSCP/delta_N_sf"/>
</dbReference>
<evidence type="ECO:0000256" key="6">
    <source>
        <dbReference type="ARBA" id="ARBA00023196"/>
    </source>
</evidence>
<organism evidence="9 10">
    <name type="scientific">Paenibacillus athensensis</name>
    <dbReference type="NCBI Taxonomy" id="1967502"/>
    <lineage>
        <taxon>Bacteria</taxon>
        <taxon>Bacillati</taxon>
        <taxon>Bacillota</taxon>
        <taxon>Bacilli</taxon>
        <taxon>Bacillales</taxon>
        <taxon>Paenibacillaceae</taxon>
        <taxon>Paenibacillus</taxon>
    </lineage>
</organism>
<evidence type="ECO:0000256" key="5">
    <source>
        <dbReference type="ARBA" id="ARBA00023136"/>
    </source>
</evidence>
<keyword evidence="5 8" id="KW-0472">Membrane</keyword>
<comment type="similarity">
    <text evidence="8">Belongs to the ATPase delta chain family.</text>
</comment>
<gene>
    <name evidence="8" type="primary">atpH</name>
    <name evidence="9" type="ORF">B5M42_08220</name>
</gene>
<proteinExistence type="inferred from homology"/>
<keyword evidence="7 8" id="KW-0066">ATP synthesis</keyword>
<dbReference type="AlphaFoldDB" id="A0A4Y8Q6K7"/>